<evidence type="ECO:0000256" key="9">
    <source>
        <dbReference type="SAM" id="Phobius"/>
    </source>
</evidence>
<evidence type="ECO:0000313" key="11">
    <source>
        <dbReference type="Proteomes" id="UP000030752"/>
    </source>
</evidence>
<keyword evidence="7 9" id="KW-0472">Membrane</keyword>
<dbReference type="GeneID" id="19972411"/>
<evidence type="ECO:0000256" key="4">
    <source>
        <dbReference type="ARBA" id="ARBA00022692"/>
    </source>
</evidence>
<dbReference type="eggNOG" id="KOG4112">
    <property type="taxonomic scope" value="Eukaryota"/>
</dbReference>
<sequence>MDAILDPIRDWFEGTTDFKGQVFAEELSTFLLYLSMMIALVAGFVNNDIYITLWTGLGLTLLVMLLVVPAWPIFNKHPVRWLGSSVLPAGGIVVGGKMIQ</sequence>
<evidence type="ECO:0000256" key="8">
    <source>
        <dbReference type="ARBA" id="ARBA00045204"/>
    </source>
</evidence>
<dbReference type="PANTHER" id="PTHR13202">
    <property type="entry name" value="MICROSOMAL SIGNAL PEPTIDASE 12 KDA SUBUNIT"/>
    <property type="match status" value="1"/>
</dbReference>
<keyword evidence="6 9" id="KW-1133">Transmembrane helix</keyword>
<keyword evidence="5" id="KW-0256">Endoplasmic reticulum</keyword>
<comment type="subcellular location">
    <subcellularLocation>
        <location evidence="1">Endoplasmic reticulum membrane</location>
        <topology evidence="1">Multi-pass membrane protein</topology>
    </subcellularLocation>
</comment>
<keyword evidence="11" id="KW-1185">Reference proteome</keyword>
<organism evidence="10 11">
    <name type="scientific">Cyphellophora europaea (strain CBS 101466)</name>
    <name type="common">Phialophora europaea</name>
    <dbReference type="NCBI Taxonomy" id="1220924"/>
    <lineage>
        <taxon>Eukaryota</taxon>
        <taxon>Fungi</taxon>
        <taxon>Dikarya</taxon>
        <taxon>Ascomycota</taxon>
        <taxon>Pezizomycotina</taxon>
        <taxon>Eurotiomycetes</taxon>
        <taxon>Chaetothyriomycetidae</taxon>
        <taxon>Chaetothyriales</taxon>
        <taxon>Cyphellophoraceae</taxon>
        <taxon>Cyphellophora</taxon>
    </lineage>
</organism>
<dbReference type="RefSeq" id="XP_008717635.1">
    <property type="nucleotide sequence ID" value="XM_008719413.1"/>
</dbReference>
<dbReference type="GO" id="GO:0045047">
    <property type="term" value="P:protein targeting to ER"/>
    <property type="evidence" value="ECO:0007669"/>
    <property type="project" value="TreeGrafter"/>
</dbReference>
<evidence type="ECO:0000256" key="7">
    <source>
        <dbReference type="ARBA" id="ARBA00023136"/>
    </source>
</evidence>
<comment type="similarity">
    <text evidence="2">Belongs to the SPCS1 family.</text>
</comment>
<dbReference type="GO" id="GO:0005787">
    <property type="term" value="C:signal peptidase complex"/>
    <property type="evidence" value="ECO:0007669"/>
    <property type="project" value="InterPro"/>
</dbReference>
<dbReference type="HOGENOM" id="CLU_134505_2_0_1"/>
<dbReference type="InParanoid" id="W2RWH5"/>
<gene>
    <name evidence="10" type="ORF">HMPREF1541_05072</name>
</gene>
<dbReference type="PANTHER" id="PTHR13202:SF0">
    <property type="entry name" value="SIGNAL PEPTIDASE COMPLEX SUBUNIT 1"/>
    <property type="match status" value="1"/>
</dbReference>
<dbReference type="AlphaFoldDB" id="W2RWH5"/>
<evidence type="ECO:0000256" key="6">
    <source>
        <dbReference type="ARBA" id="ARBA00022989"/>
    </source>
</evidence>
<dbReference type="EMBL" id="KB822720">
    <property type="protein sequence ID" value="ETN40792.1"/>
    <property type="molecule type" value="Genomic_DNA"/>
</dbReference>
<feature type="transmembrane region" description="Helical" evidence="9">
    <location>
        <begin position="27"/>
        <end position="45"/>
    </location>
</feature>
<dbReference type="FunCoup" id="W2RWH5">
    <property type="interactions" value="138"/>
</dbReference>
<proteinExistence type="inferred from homology"/>
<accession>W2RWH5</accession>
<feature type="transmembrane region" description="Helical" evidence="9">
    <location>
        <begin position="51"/>
        <end position="74"/>
    </location>
</feature>
<evidence type="ECO:0000313" key="10">
    <source>
        <dbReference type="EMBL" id="ETN40792.1"/>
    </source>
</evidence>
<comment type="function">
    <text evidence="8">Component of the signal peptidase complex (SPC) which catalyzes the cleavage of N-terminal signal sequences from nascent proteins as they are translocated into the lumen of the endoplasmic reticulum. Dispensable for SPC enzymatic activity.</text>
</comment>
<evidence type="ECO:0000256" key="2">
    <source>
        <dbReference type="ARBA" id="ARBA00005245"/>
    </source>
</evidence>
<name>W2RWH5_CYPE1</name>
<dbReference type="Proteomes" id="UP000030752">
    <property type="component" value="Unassembled WGS sequence"/>
</dbReference>
<evidence type="ECO:0000256" key="1">
    <source>
        <dbReference type="ARBA" id="ARBA00004477"/>
    </source>
</evidence>
<evidence type="ECO:0000256" key="3">
    <source>
        <dbReference type="ARBA" id="ARBA00017059"/>
    </source>
</evidence>
<dbReference type="OrthoDB" id="263893at2759"/>
<reference evidence="10 11" key="1">
    <citation type="submission" date="2013-03" db="EMBL/GenBank/DDBJ databases">
        <title>The Genome Sequence of Phialophora europaea CBS 101466.</title>
        <authorList>
            <consortium name="The Broad Institute Genomics Platform"/>
            <person name="Cuomo C."/>
            <person name="de Hoog S."/>
            <person name="Gorbushina A."/>
            <person name="Walker B."/>
            <person name="Young S.K."/>
            <person name="Zeng Q."/>
            <person name="Gargeya S."/>
            <person name="Fitzgerald M."/>
            <person name="Haas B."/>
            <person name="Abouelleil A."/>
            <person name="Allen A.W."/>
            <person name="Alvarado L."/>
            <person name="Arachchi H.M."/>
            <person name="Berlin A.M."/>
            <person name="Chapman S.B."/>
            <person name="Gainer-Dewar J."/>
            <person name="Goldberg J."/>
            <person name="Griggs A."/>
            <person name="Gujja S."/>
            <person name="Hansen M."/>
            <person name="Howarth C."/>
            <person name="Imamovic A."/>
            <person name="Ireland A."/>
            <person name="Larimer J."/>
            <person name="McCowan C."/>
            <person name="Murphy C."/>
            <person name="Pearson M."/>
            <person name="Poon T.W."/>
            <person name="Priest M."/>
            <person name="Roberts A."/>
            <person name="Saif S."/>
            <person name="Shea T."/>
            <person name="Sisk P."/>
            <person name="Sykes S."/>
            <person name="Wortman J."/>
            <person name="Nusbaum C."/>
            <person name="Birren B."/>
        </authorList>
    </citation>
    <scope>NUCLEOTIDE SEQUENCE [LARGE SCALE GENOMIC DNA]</scope>
    <source>
        <strain evidence="10 11">CBS 101466</strain>
    </source>
</reference>
<dbReference type="GO" id="GO:0006465">
    <property type="term" value="P:signal peptide processing"/>
    <property type="evidence" value="ECO:0007669"/>
    <property type="project" value="InterPro"/>
</dbReference>
<dbReference type="InterPro" id="IPR009542">
    <property type="entry name" value="Spc1/SPCS1"/>
</dbReference>
<dbReference type="VEuPathDB" id="FungiDB:HMPREF1541_05072"/>
<keyword evidence="4 9" id="KW-0812">Transmembrane</keyword>
<evidence type="ECO:0000256" key="5">
    <source>
        <dbReference type="ARBA" id="ARBA00022824"/>
    </source>
</evidence>
<dbReference type="STRING" id="1220924.W2RWH5"/>
<protein>
    <recommendedName>
        <fullName evidence="3">Signal peptidase complex subunit 1</fullName>
    </recommendedName>
</protein>
<dbReference type="Pfam" id="PF06645">
    <property type="entry name" value="SPC12"/>
    <property type="match status" value="1"/>
</dbReference>